<dbReference type="PANTHER" id="PTHR46696:SF4">
    <property type="entry name" value="BIOTIN BIOSYNTHESIS CYTOCHROME P450"/>
    <property type="match status" value="1"/>
</dbReference>
<keyword evidence="3 7" id="KW-0479">Metal-binding</keyword>
<keyword evidence="9" id="KW-1185">Reference proteome</keyword>
<dbReference type="PROSITE" id="PS00086">
    <property type="entry name" value="CYTOCHROME_P450"/>
    <property type="match status" value="1"/>
</dbReference>
<dbReference type="EMBL" id="CP011502">
    <property type="protein sequence ID" value="ALX04303.1"/>
    <property type="molecule type" value="Genomic_DNA"/>
</dbReference>
<dbReference type="Proteomes" id="UP000067689">
    <property type="component" value="Chromosome"/>
</dbReference>
<accession>A0A0U4BZM4</accession>
<evidence type="ECO:0000313" key="9">
    <source>
        <dbReference type="Proteomes" id="UP000067689"/>
    </source>
</evidence>
<dbReference type="KEGG" id="aer:AERYTH_06140"/>
<dbReference type="PRINTS" id="PR00359">
    <property type="entry name" value="BP450"/>
</dbReference>
<keyword evidence="5 7" id="KW-0408">Iron</keyword>
<dbReference type="PATRIC" id="fig|2041.4.peg.1287"/>
<dbReference type="GO" id="GO:0008395">
    <property type="term" value="F:steroid hydroxylase activity"/>
    <property type="evidence" value="ECO:0007669"/>
    <property type="project" value="TreeGrafter"/>
</dbReference>
<dbReference type="InterPro" id="IPR036396">
    <property type="entry name" value="Cyt_P450_sf"/>
</dbReference>
<dbReference type="AlphaFoldDB" id="A0A0U4BZM4"/>
<evidence type="ECO:0000256" key="6">
    <source>
        <dbReference type="ARBA" id="ARBA00023033"/>
    </source>
</evidence>
<dbReference type="PANTHER" id="PTHR46696">
    <property type="entry name" value="P450, PUTATIVE (EUROFUNG)-RELATED"/>
    <property type="match status" value="1"/>
</dbReference>
<evidence type="ECO:0000256" key="4">
    <source>
        <dbReference type="ARBA" id="ARBA00023002"/>
    </source>
</evidence>
<evidence type="ECO:0000256" key="1">
    <source>
        <dbReference type="ARBA" id="ARBA00010617"/>
    </source>
</evidence>
<dbReference type="SUPFAM" id="SSF48264">
    <property type="entry name" value="Cytochrome P450"/>
    <property type="match status" value="1"/>
</dbReference>
<dbReference type="PRINTS" id="PR00385">
    <property type="entry name" value="P450"/>
</dbReference>
<dbReference type="GO" id="GO:0006707">
    <property type="term" value="P:cholesterol catabolic process"/>
    <property type="evidence" value="ECO:0007669"/>
    <property type="project" value="TreeGrafter"/>
</dbReference>
<evidence type="ECO:0000256" key="5">
    <source>
        <dbReference type="ARBA" id="ARBA00023004"/>
    </source>
</evidence>
<evidence type="ECO:0000313" key="8">
    <source>
        <dbReference type="EMBL" id="ALX04303.1"/>
    </source>
</evidence>
<evidence type="ECO:0000256" key="7">
    <source>
        <dbReference type="RuleBase" id="RU000461"/>
    </source>
</evidence>
<dbReference type="CDD" id="cd20625">
    <property type="entry name" value="CYP164-like"/>
    <property type="match status" value="1"/>
</dbReference>
<keyword evidence="6 7" id="KW-0503">Monooxygenase</keyword>
<dbReference type="GO" id="GO:0036199">
    <property type="term" value="F:cholest-4-en-3-one 26-monooxygenase activity"/>
    <property type="evidence" value="ECO:0007669"/>
    <property type="project" value="TreeGrafter"/>
</dbReference>
<sequence>MVQILDEAASLTRWGLNHALPRVGIQAGARRGDLQARLIMATSTGSDSQAGGGLPLDLFEEVRASGALHKSAFAYVTATHPVVKEVLGSPDVHAGVDFGTGGLLGPVRRWADSSTPIGPLTPPSLLSVEPPEHTRYRKLVTRVFSVKAVRGLQDRTQDIADQLLDDLASSDDGTVDLVERYCALLPVTVIAEILGVPHDQRDKVLEFGEGAAPSLDLGLPLGRFRTVERSLRAFERWLDGHIAAVRRDPGDDLLSQLVLAQDDDGVELTELELKATAGLVLAAGFETTVNLLGNGIALLRQHPEQLELLQEKPDLWSRAVDEVLRYDPPVLLTGRSVVNDTVLGGREVPRGSVVTTLLAGANRDPDVFADPQRFDVSRENADQHVSFSSGRHYCLGAALARMEGEVGLRTLLTRYPNLTLQPGAERRSTRILRGYAALPARLEG</sequence>
<proteinExistence type="inferred from homology"/>
<comment type="similarity">
    <text evidence="1 7">Belongs to the cytochrome P450 family.</text>
</comment>
<dbReference type="FunFam" id="1.10.630.10:FF:000018">
    <property type="entry name" value="Cytochrome P450 monooxygenase"/>
    <property type="match status" value="1"/>
</dbReference>
<protein>
    <submittedName>
        <fullName evidence="8">Cytochrome P450</fullName>
    </submittedName>
</protein>
<dbReference type="GO" id="GO:0020037">
    <property type="term" value="F:heme binding"/>
    <property type="evidence" value="ECO:0007669"/>
    <property type="project" value="InterPro"/>
</dbReference>
<dbReference type="GO" id="GO:0005506">
    <property type="term" value="F:iron ion binding"/>
    <property type="evidence" value="ECO:0007669"/>
    <property type="project" value="InterPro"/>
</dbReference>
<dbReference type="InterPro" id="IPR017972">
    <property type="entry name" value="Cyt_P450_CS"/>
</dbReference>
<name>A0A0U4BZM4_9ACTN</name>
<dbReference type="Gene3D" id="1.10.630.10">
    <property type="entry name" value="Cytochrome P450"/>
    <property type="match status" value="1"/>
</dbReference>
<gene>
    <name evidence="8" type="ORF">AERYTH_06140</name>
</gene>
<reference evidence="8 9" key="1">
    <citation type="journal article" date="1991" name="Int. J. Syst. Bacteriol.">
        <title>Description of the erythromycin-producing bacterium Arthrobacter sp. strain NRRL B-3381 as Aeromicrobium erythreum gen. nov., sp. nov.</title>
        <authorList>
            <person name="Miller E.S."/>
            <person name="Woese C.R."/>
            <person name="Brenner S."/>
        </authorList>
    </citation>
    <scope>NUCLEOTIDE SEQUENCE [LARGE SCALE GENOMIC DNA]</scope>
    <source>
        <strain evidence="8 9">AR18</strain>
    </source>
</reference>
<organism evidence="8 9">
    <name type="scientific">Aeromicrobium erythreum</name>
    <dbReference type="NCBI Taxonomy" id="2041"/>
    <lineage>
        <taxon>Bacteria</taxon>
        <taxon>Bacillati</taxon>
        <taxon>Actinomycetota</taxon>
        <taxon>Actinomycetes</taxon>
        <taxon>Propionibacteriales</taxon>
        <taxon>Nocardioidaceae</taxon>
        <taxon>Aeromicrobium</taxon>
    </lineage>
</organism>
<dbReference type="STRING" id="2041.AERYTH_06140"/>
<dbReference type="InterPro" id="IPR002397">
    <property type="entry name" value="Cyt_P450_B"/>
</dbReference>
<keyword evidence="4 7" id="KW-0560">Oxidoreductase</keyword>
<evidence type="ECO:0000256" key="3">
    <source>
        <dbReference type="ARBA" id="ARBA00022723"/>
    </source>
</evidence>
<evidence type="ECO:0000256" key="2">
    <source>
        <dbReference type="ARBA" id="ARBA00022617"/>
    </source>
</evidence>
<keyword evidence="2 7" id="KW-0349">Heme</keyword>
<dbReference type="InterPro" id="IPR001128">
    <property type="entry name" value="Cyt_P450"/>
</dbReference>
<dbReference type="Pfam" id="PF00067">
    <property type="entry name" value="p450"/>
    <property type="match status" value="1"/>
</dbReference>